<protein>
    <submittedName>
        <fullName evidence="2">Calcineurin-like phosphoesterase family protein</fullName>
    </submittedName>
</protein>
<dbReference type="AlphaFoldDB" id="A0A368XPA0"/>
<comment type="caution">
    <text evidence="2">The sequence shown here is derived from an EMBL/GenBank/DDBJ whole genome shotgun (WGS) entry which is preliminary data.</text>
</comment>
<proteinExistence type="predicted"/>
<evidence type="ECO:0000259" key="1">
    <source>
        <dbReference type="Pfam" id="PF00149"/>
    </source>
</evidence>
<dbReference type="GO" id="GO:0016787">
    <property type="term" value="F:hydrolase activity"/>
    <property type="evidence" value="ECO:0007669"/>
    <property type="project" value="InterPro"/>
</dbReference>
<dbReference type="Gene3D" id="3.60.21.10">
    <property type="match status" value="1"/>
</dbReference>
<name>A0A368XPA0_MARNT</name>
<dbReference type="SUPFAM" id="SSF56300">
    <property type="entry name" value="Metallo-dependent phosphatases"/>
    <property type="match status" value="1"/>
</dbReference>
<organism evidence="2 3">
    <name type="scientific">Marinobacter nauticus</name>
    <name type="common">Marinobacter hydrocarbonoclasticus</name>
    <name type="synonym">Marinobacter aquaeolei</name>
    <dbReference type="NCBI Taxonomy" id="2743"/>
    <lineage>
        <taxon>Bacteria</taxon>
        <taxon>Pseudomonadati</taxon>
        <taxon>Pseudomonadota</taxon>
        <taxon>Gammaproteobacteria</taxon>
        <taxon>Pseudomonadales</taxon>
        <taxon>Marinobacteraceae</taxon>
        <taxon>Marinobacter</taxon>
    </lineage>
</organism>
<evidence type="ECO:0000313" key="3">
    <source>
        <dbReference type="Proteomes" id="UP000253647"/>
    </source>
</evidence>
<gene>
    <name evidence="2" type="ORF">DET61_10691</name>
</gene>
<evidence type="ECO:0000313" key="2">
    <source>
        <dbReference type="EMBL" id="RCW68996.1"/>
    </source>
</evidence>
<dbReference type="Proteomes" id="UP000253647">
    <property type="component" value="Unassembled WGS sequence"/>
</dbReference>
<feature type="domain" description="Calcineurin-like phosphoesterase" evidence="1">
    <location>
        <begin position="49"/>
        <end position="232"/>
    </location>
</feature>
<dbReference type="InterPro" id="IPR004843">
    <property type="entry name" value="Calcineurin-like_PHP"/>
</dbReference>
<dbReference type="Pfam" id="PF00149">
    <property type="entry name" value="Metallophos"/>
    <property type="match status" value="1"/>
</dbReference>
<dbReference type="InterPro" id="IPR029052">
    <property type="entry name" value="Metallo-depent_PP-like"/>
</dbReference>
<reference evidence="2 3" key="1">
    <citation type="submission" date="2018-07" db="EMBL/GenBank/DDBJ databases">
        <title>Freshwater and sediment microbial communities from various areas in North America, analyzing microbe dynamics in response to fracking.</title>
        <authorList>
            <person name="Lamendella R."/>
        </authorList>
    </citation>
    <scope>NUCLEOTIDE SEQUENCE [LARGE SCALE GENOMIC DNA]</scope>
    <source>
        <strain evidence="2 3">105B</strain>
    </source>
</reference>
<accession>A0A368XPA0</accession>
<dbReference type="RefSeq" id="WP_114434409.1">
    <property type="nucleotide sequence ID" value="NZ_QPJI01000006.1"/>
</dbReference>
<dbReference type="EMBL" id="QPJI01000006">
    <property type="protein sequence ID" value="RCW68996.1"/>
    <property type="molecule type" value="Genomic_DNA"/>
</dbReference>
<sequence length="268" mass="29064">MLRITKIEPEPFHTLGYRTAGPKGKPIHVQLPFHRAEAEGLPSSVQALVLTSDLQGRETGPQNRLLGCALADELVALHNKGIIPRPNLIALCGDLYEYPDCHKRGGTGPVDEVFFALGGVCDQVVGVLGNHDELARRDTVHAPNISILDGTRDSVLGLRIGGLSGIIGDPKRHLRRSEDDFLKRLESLTSKSPNLLLLHQGPDDPELSRRGDPSVRLSLETGYAGLTVFGHTRWHGYPLITLGSGQVLNVDGRVIIVTPSDVESSPNR</sequence>